<name>A0AAV0VVA2_9HEMI</name>
<evidence type="ECO:0000313" key="3">
    <source>
        <dbReference type="Proteomes" id="UP001160148"/>
    </source>
</evidence>
<dbReference type="AlphaFoldDB" id="A0AAV0VVA2"/>
<evidence type="ECO:0000313" key="2">
    <source>
        <dbReference type="EMBL" id="CAI6348308.1"/>
    </source>
</evidence>
<accession>A0AAV0VVA2</accession>
<gene>
    <name evidence="2" type="ORF">MEUPH1_LOCUS5000</name>
</gene>
<sequence length="125" mass="13854">MYLCAWRRRIAVVVVAFGGAAPPARECLPPTNAPPPGEQMSPAGDACPHTVLRAVARFRQHCSNTRQFLSGADHVQYALAPRRVHRSGIRNDGSDIVIVYDPPQSKQVYKLIFDYRSTIHACLDL</sequence>
<organism evidence="2 3">
    <name type="scientific">Macrosiphum euphorbiae</name>
    <name type="common">potato aphid</name>
    <dbReference type="NCBI Taxonomy" id="13131"/>
    <lineage>
        <taxon>Eukaryota</taxon>
        <taxon>Metazoa</taxon>
        <taxon>Ecdysozoa</taxon>
        <taxon>Arthropoda</taxon>
        <taxon>Hexapoda</taxon>
        <taxon>Insecta</taxon>
        <taxon>Pterygota</taxon>
        <taxon>Neoptera</taxon>
        <taxon>Paraneoptera</taxon>
        <taxon>Hemiptera</taxon>
        <taxon>Sternorrhyncha</taxon>
        <taxon>Aphidomorpha</taxon>
        <taxon>Aphidoidea</taxon>
        <taxon>Aphididae</taxon>
        <taxon>Macrosiphini</taxon>
        <taxon>Macrosiphum</taxon>
    </lineage>
</organism>
<feature type="chain" id="PRO_5043583835" evidence="1">
    <location>
        <begin position="27"/>
        <end position="125"/>
    </location>
</feature>
<keyword evidence="1" id="KW-0732">Signal</keyword>
<dbReference type="Proteomes" id="UP001160148">
    <property type="component" value="Unassembled WGS sequence"/>
</dbReference>
<comment type="caution">
    <text evidence="2">The sequence shown here is derived from an EMBL/GenBank/DDBJ whole genome shotgun (WGS) entry which is preliminary data.</text>
</comment>
<protein>
    <submittedName>
        <fullName evidence="2">Uncharacterized protein</fullName>
    </submittedName>
</protein>
<evidence type="ECO:0000256" key="1">
    <source>
        <dbReference type="SAM" id="SignalP"/>
    </source>
</evidence>
<reference evidence="2 3" key="1">
    <citation type="submission" date="2023-01" db="EMBL/GenBank/DDBJ databases">
        <authorList>
            <person name="Whitehead M."/>
        </authorList>
    </citation>
    <scope>NUCLEOTIDE SEQUENCE [LARGE SCALE GENOMIC DNA]</scope>
</reference>
<proteinExistence type="predicted"/>
<keyword evidence="3" id="KW-1185">Reference proteome</keyword>
<dbReference type="EMBL" id="CARXXK010000001">
    <property type="protein sequence ID" value="CAI6348308.1"/>
    <property type="molecule type" value="Genomic_DNA"/>
</dbReference>
<feature type="signal peptide" evidence="1">
    <location>
        <begin position="1"/>
        <end position="26"/>
    </location>
</feature>